<gene>
    <name evidence="1" type="ORF">S12H4_25347</name>
</gene>
<dbReference type="EMBL" id="BARW01014164">
    <property type="protein sequence ID" value="GAI73624.1"/>
    <property type="molecule type" value="Genomic_DNA"/>
</dbReference>
<feature type="non-terminal residue" evidence="1">
    <location>
        <position position="1"/>
    </location>
</feature>
<evidence type="ECO:0000313" key="1">
    <source>
        <dbReference type="EMBL" id="GAI73624.1"/>
    </source>
</evidence>
<comment type="caution">
    <text evidence="1">The sequence shown here is derived from an EMBL/GenBank/DDBJ whole genome shotgun (WGS) entry which is preliminary data.</text>
</comment>
<sequence length="47" mass="5567">VAQVDDLAGLGFERIWTNLWQMRPPPKKVVEYGFFREVDQIHRNRGP</sequence>
<dbReference type="AlphaFoldDB" id="X1T0N9"/>
<organism evidence="1">
    <name type="scientific">marine sediment metagenome</name>
    <dbReference type="NCBI Taxonomy" id="412755"/>
    <lineage>
        <taxon>unclassified sequences</taxon>
        <taxon>metagenomes</taxon>
        <taxon>ecological metagenomes</taxon>
    </lineage>
</organism>
<accession>X1T0N9</accession>
<name>X1T0N9_9ZZZZ</name>
<proteinExistence type="predicted"/>
<protein>
    <submittedName>
        <fullName evidence="1">Uncharacterized protein</fullName>
    </submittedName>
</protein>
<reference evidence="1" key="1">
    <citation type="journal article" date="2014" name="Front. Microbiol.">
        <title>High frequency of phylogenetically diverse reductive dehalogenase-homologous genes in deep subseafloor sedimentary metagenomes.</title>
        <authorList>
            <person name="Kawai M."/>
            <person name="Futagami T."/>
            <person name="Toyoda A."/>
            <person name="Takaki Y."/>
            <person name="Nishi S."/>
            <person name="Hori S."/>
            <person name="Arai W."/>
            <person name="Tsubouchi T."/>
            <person name="Morono Y."/>
            <person name="Uchiyama I."/>
            <person name="Ito T."/>
            <person name="Fujiyama A."/>
            <person name="Inagaki F."/>
            <person name="Takami H."/>
        </authorList>
    </citation>
    <scope>NUCLEOTIDE SEQUENCE</scope>
    <source>
        <strain evidence="1">Expedition CK06-06</strain>
    </source>
</reference>